<dbReference type="InterPro" id="IPR011009">
    <property type="entry name" value="Kinase-like_dom_sf"/>
</dbReference>
<dbReference type="AlphaFoldDB" id="D8R053"/>
<dbReference type="eggNOG" id="KOG3021">
    <property type="taxonomic scope" value="Eukaryota"/>
</dbReference>
<dbReference type="GO" id="GO:0016301">
    <property type="term" value="F:kinase activity"/>
    <property type="evidence" value="ECO:0000318"/>
    <property type="project" value="GO_Central"/>
</dbReference>
<evidence type="ECO:0000256" key="7">
    <source>
        <dbReference type="ARBA" id="ARBA00048655"/>
    </source>
</evidence>
<keyword evidence="12" id="KW-0934">Plastid</keyword>
<accession>D8R053</accession>
<dbReference type="SUPFAM" id="SSF56112">
    <property type="entry name" value="Protein kinase-like (PK-like)"/>
    <property type="match status" value="1"/>
</dbReference>
<sequence>MASGGDGDGDPIRHWILGDGGATKITRITPVGGGCINAANRYDTDAGSFFVKTNRGIDSSMFEAEAAGLDAMYRTNTVRVPKPLKAGSLPRGGSFIIMEYIEFGGSTLHGQRELGRMLGKMHKAGISDRGFGFEMDNTIGSTPQPNPWTPDWITFFRDHRIGHQLELLFTNYSDQQIYEKGKKLLEKIPYLLRDLKDVQPCLLHGDLWSGNMAYDKDGKPVILDPACYYGHNEAEFGMSWCASFNSSFYDAYFKEMPKQKGFEDRLHLYKLYHYLNHYNLFGSSYRTQCISIISRYNNQL</sequence>
<dbReference type="Gene3D" id="3.90.1200.10">
    <property type="match status" value="1"/>
</dbReference>
<dbReference type="GO" id="GO:0009507">
    <property type="term" value="C:chloroplast"/>
    <property type="evidence" value="ECO:0007669"/>
    <property type="project" value="UniProtKB-SubCell"/>
</dbReference>
<dbReference type="Gene3D" id="3.30.200.20">
    <property type="entry name" value="Phosphorylase Kinase, domain 1"/>
    <property type="match status" value="1"/>
</dbReference>
<keyword evidence="5 12" id="KW-0418">Kinase</keyword>
<dbReference type="GO" id="GO:0005524">
    <property type="term" value="F:ATP binding"/>
    <property type="evidence" value="ECO:0007669"/>
    <property type="project" value="UniProtKB-KW"/>
</dbReference>
<evidence type="ECO:0000256" key="8">
    <source>
        <dbReference type="ARBA" id="ARBA00050782"/>
    </source>
</evidence>
<evidence type="ECO:0000256" key="5">
    <source>
        <dbReference type="ARBA" id="ARBA00022777"/>
    </source>
</evidence>
<dbReference type="PANTHER" id="PTHR12149:SF8">
    <property type="entry name" value="PROTEIN-RIBULOSAMINE 3-KINASE"/>
    <property type="match status" value="1"/>
</dbReference>
<proteinExistence type="inferred from homology"/>
<comment type="catalytic activity">
    <reaction evidence="7">
        <text>N(6)-D-ribulosyl-L-lysyl-[protein] + ATP = N(6)-(3-O-phospho-D-ribulosyl)-L-lysyl-[protein] + ADP + H(+)</text>
        <dbReference type="Rhea" id="RHEA:48432"/>
        <dbReference type="Rhea" id="RHEA-COMP:12103"/>
        <dbReference type="Rhea" id="RHEA-COMP:12104"/>
        <dbReference type="ChEBI" id="CHEBI:15378"/>
        <dbReference type="ChEBI" id="CHEBI:30616"/>
        <dbReference type="ChEBI" id="CHEBI:90418"/>
        <dbReference type="ChEBI" id="CHEBI:90420"/>
        <dbReference type="ChEBI" id="CHEBI:456216"/>
        <dbReference type="EC" id="2.7.1.172"/>
    </reaction>
    <physiologicalReaction direction="left-to-right" evidence="7">
        <dbReference type="Rhea" id="RHEA:48433"/>
    </physiologicalReaction>
</comment>
<dbReference type="InterPro" id="IPR016477">
    <property type="entry name" value="Fructo-/Ketosamine-3-kinase"/>
</dbReference>
<evidence type="ECO:0000256" key="12">
    <source>
        <dbReference type="PIRNR" id="PIRNR006221"/>
    </source>
</evidence>
<evidence type="ECO:0000313" key="13">
    <source>
        <dbReference type="EMBL" id="EFJ34520.1"/>
    </source>
</evidence>
<protein>
    <recommendedName>
        <fullName evidence="10 12">Protein-ribulosamine 3-kinase, chloroplastic</fullName>
        <ecNumber evidence="2 12">2.7.1.172</ecNumber>
    </recommendedName>
    <alternativeName>
        <fullName evidence="11 12">Fructosamine 3-kinase-related protein</fullName>
    </alternativeName>
</protein>
<dbReference type="KEGG" id="smo:SELMODRAFT_270452"/>
<dbReference type="Pfam" id="PF03881">
    <property type="entry name" value="Fructosamin_kin"/>
    <property type="match status" value="1"/>
</dbReference>
<reference evidence="13 14" key="1">
    <citation type="journal article" date="2011" name="Science">
        <title>The Selaginella genome identifies genetic changes associated with the evolution of vascular plants.</title>
        <authorList>
            <person name="Banks J.A."/>
            <person name="Nishiyama T."/>
            <person name="Hasebe M."/>
            <person name="Bowman J.L."/>
            <person name="Gribskov M."/>
            <person name="dePamphilis C."/>
            <person name="Albert V.A."/>
            <person name="Aono N."/>
            <person name="Aoyama T."/>
            <person name="Ambrose B.A."/>
            <person name="Ashton N.W."/>
            <person name="Axtell M.J."/>
            <person name="Barker E."/>
            <person name="Barker M.S."/>
            <person name="Bennetzen J.L."/>
            <person name="Bonawitz N.D."/>
            <person name="Chapple C."/>
            <person name="Cheng C."/>
            <person name="Correa L.G."/>
            <person name="Dacre M."/>
            <person name="DeBarry J."/>
            <person name="Dreyer I."/>
            <person name="Elias M."/>
            <person name="Engstrom E.M."/>
            <person name="Estelle M."/>
            <person name="Feng L."/>
            <person name="Finet C."/>
            <person name="Floyd S.K."/>
            <person name="Frommer W.B."/>
            <person name="Fujita T."/>
            <person name="Gramzow L."/>
            <person name="Gutensohn M."/>
            <person name="Harholt J."/>
            <person name="Hattori M."/>
            <person name="Heyl A."/>
            <person name="Hirai T."/>
            <person name="Hiwatashi Y."/>
            <person name="Ishikawa M."/>
            <person name="Iwata M."/>
            <person name="Karol K.G."/>
            <person name="Koehler B."/>
            <person name="Kolukisaoglu U."/>
            <person name="Kubo M."/>
            <person name="Kurata T."/>
            <person name="Lalonde S."/>
            <person name="Li K."/>
            <person name="Li Y."/>
            <person name="Litt A."/>
            <person name="Lyons E."/>
            <person name="Manning G."/>
            <person name="Maruyama T."/>
            <person name="Michael T.P."/>
            <person name="Mikami K."/>
            <person name="Miyazaki S."/>
            <person name="Morinaga S."/>
            <person name="Murata T."/>
            <person name="Mueller-Roeber B."/>
            <person name="Nelson D.R."/>
            <person name="Obara M."/>
            <person name="Oguri Y."/>
            <person name="Olmstead R.G."/>
            <person name="Onodera N."/>
            <person name="Petersen B.L."/>
            <person name="Pils B."/>
            <person name="Prigge M."/>
            <person name="Rensing S.A."/>
            <person name="Riano-Pachon D.M."/>
            <person name="Roberts A.W."/>
            <person name="Sato Y."/>
            <person name="Scheller H.V."/>
            <person name="Schulz B."/>
            <person name="Schulz C."/>
            <person name="Shakirov E.V."/>
            <person name="Shibagaki N."/>
            <person name="Shinohara N."/>
            <person name="Shippen D.E."/>
            <person name="Soerensen I."/>
            <person name="Sotooka R."/>
            <person name="Sugimoto N."/>
            <person name="Sugita M."/>
            <person name="Sumikawa N."/>
            <person name="Tanurdzic M."/>
            <person name="Theissen G."/>
            <person name="Ulvskov P."/>
            <person name="Wakazuki S."/>
            <person name="Weng J.K."/>
            <person name="Willats W.W."/>
            <person name="Wipf D."/>
            <person name="Wolf P.G."/>
            <person name="Yang L."/>
            <person name="Zimmer A.D."/>
            <person name="Zhu Q."/>
            <person name="Mitros T."/>
            <person name="Hellsten U."/>
            <person name="Loque D."/>
            <person name="Otillar R."/>
            <person name="Salamov A."/>
            <person name="Schmutz J."/>
            <person name="Shapiro H."/>
            <person name="Lindquist E."/>
            <person name="Lucas S."/>
            <person name="Rokhsar D."/>
            <person name="Grigoriev I.V."/>
        </authorList>
    </citation>
    <scope>NUCLEOTIDE SEQUENCE [LARGE SCALE GENOMIC DNA]</scope>
</reference>
<dbReference type="Proteomes" id="UP000001514">
    <property type="component" value="Unassembled WGS sequence"/>
</dbReference>
<evidence type="ECO:0000256" key="3">
    <source>
        <dbReference type="ARBA" id="ARBA00022679"/>
    </source>
</evidence>
<dbReference type="FunFam" id="3.90.1200.10:FF:000006">
    <property type="entry name" value="Protein-ribulosamine 3-kinase, chloroplastic"/>
    <property type="match status" value="1"/>
</dbReference>
<dbReference type="Gramene" id="EFJ34520">
    <property type="protein sequence ID" value="EFJ34520"/>
    <property type="gene ID" value="SELMODRAFT_270452"/>
</dbReference>
<dbReference type="PIRSF" id="PIRSF006221">
    <property type="entry name" value="Ketosamine-3-kinase"/>
    <property type="match status" value="1"/>
</dbReference>
<evidence type="ECO:0000256" key="2">
    <source>
        <dbReference type="ARBA" id="ARBA00011961"/>
    </source>
</evidence>
<dbReference type="FunFam" id="3.30.200.20:FF:000264">
    <property type="entry name" value="Protein-ribulosamine 3-kinase, chloroplastic"/>
    <property type="match status" value="1"/>
</dbReference>
<comment type="similarity">
    <text evidence="1 12">Belongs to the fructosamine kinase family.</text>
</comment>
<keyword evidence="3 12" id="KW-0808">Transferase</keyword>
<keyword evidence="14" id="KW-1185">Reference proteome</keyword>
<dbReference type="FunCoup" id="D8R053">
    <property type="interactions" value="2908"/>
</dbReference>
<keyword evidence="4" id="KW-0547">Nucleotide-binding</keyword>
<dbReference type="OMA" id="CNRFGDE"/>
<evidence type="ECO:0000256" key="10">
    <source>
        <dbReference type="ARBA" id="ARBA00070196"/>
    </source>
</evidence>
<dbReference type="HOGENOM" id="CLU_036517_0_1_1"/>
<evidence type="ECO:0000256" key="11">
    <source>
        <dbReference type="ARBA" id="ARBA00075898"/>
    </source>
</evidence>
<name>D8R053_SELML</name>
<evidence type="ECO:0000313" key="14">
    <source>
        <dbReference type="Proteomes" id="UP000001514"/>
    </source>
</evidence>
<dbReference type="EMBL" id="GL377569">
    <property type="protein sequence ID" value="EFJ34520.1"/>
    <property type="molecule type" value="Genomic_DNA"/>
</dbReference>
<evidence type="ECO:0000256" key="6">
    <source>
        <dbReference type="ARBA" id="ARBA00022840"/>
    </source>
</evidence>
<dbReference type="InParanoid" id="D8R053"/>
<keyword evidence="12" id="KW-0150">Chloroplast</keyword>
<comment type="function">
    <text evidence="9">Initiates a process leading to the deglycation of proteins. Phosphorylates low-molecular-mass and protein-bound erythrulosamines and ribulosamines, but not fructosamines or psicosamines, on the third carbon of the sugar moiety. Protein-bound erythrulosamine 3-phosphates and ribulosamine 3-phosphates are unstable and decompose under physiological conditions.</text>
</comment>
<comment type="subcellular location">
    <subcellularLocation>
        <location evidence="12">Plastid</location>
        <location evidence="12">Chloroplast</location>
    </subcellularLocation>
</comment>
<organism evidence="14">
    <name type="scientific">Selaginella moellendorffii</name>
    <name type="common">Spikemoss</name>
    <dbReference type="NCBI Taxonomy" id="88036"/>
    <lineage>
        <taxon>Eukaryota</taxon>
        <taxon>Viridiplantae</taxon>
        <taxon>Streptophyta</taxon>
        <taxon>Embryophyta</taxon>
        <taxon>Tracheophyta</taxon>
        <taxon>Lycopodiopsida</taxon>
        <taxon>Selaginellales</taxon>
        <taxon>Selaginellaceae</taxon>
        <taxon>Selaginella</taxon>
    </lineage>
</organism>
<dbReference type="PANTHER" id="PTHR12149">
    <property type="entry name" value="FRUCTOSAMINE 3 KINASE-RELATED PROTEIN"/>
    <property type="match status" value="1"/>
</dbReference>
<dbReference type="EC" id="2.7.1.172" evidence="2 12"/>
<comment type="catalytic activity">
    <reaction evidence="8">
        <text>N(6)-(D-erythrulosyl)-L-lysyl-[protein] + ATP = N(6)-(3-O-phospho-D-erythrulosyl)-L-lysyl-[protein] + ADP + H(+)</text>
        <dbReference type="Rhea" id="RHEA:61396"/>
        <dbReference type="Rhea" id="RHEA-COMP:15794"/>
        <dbReference type="Rhea" id="RHEA-COMP:15799"/>
        <dbReference type="ChEBI" id="CHEBI:15378"/>
        <dbReference type="ChEBI" id="CHEBI:30616"/>
        <dbReference type="ChEBI" id="CHEBI:144587"/>
        <dbReference type="ChEBI" id="CHEBI:144624"/>
        <dbReference type="ChEBI" id="CHEBI:456216"/>
    </reaction>
    <physiologicalReaction direction="left-to-right" evidence="8">
        <dbReference type="Rhea" id="RHEA:61397"/>
    </physiologicalReaction>
</comment>
<gene>
    <name evidence="13" type="ORF">SELMODRAFT_270452</name>
</gene>
<evidence type="ECO:0000256" key="4">
    <source>
        <dbReference type="ARBA" id="ARBA00022741"/>
    </source>
</evidence>
<dbReference type="OrthoDB" id="5772781at2759"/>
<evidence type="ECO:0000256" key="1">
    <source>
        <dbReference type="ARBA" id="ARBA00009460"/>
    </source>
</evidence>
<keyword evidence="6" id="KW-0067">ATP-binding</keyword>
<dbReference type="GO" id="GO:0102193">
    <property type="term" value="F:protein-ribulosamine 3-kinase activity"/>
    <property type="evidence" value="ECO:0007669"/>
    <property type="project" value="UniProtKB-UniRule"/>
</dbReference>
<evidence type="ECO:0000256" key="9">
    <source>
        <dbReference type="ARBA" id="ARBA00057354"/>
    </source>
</evidence>